<dbReference type="GO" id="GO:0005634">
    <property type="term" value="C:nucleus"/>
    <property type="evidence" value="ECO:0007669"/>
    <property type="project" value="UniProtKB-SubCell"/>
</dbReference>
<dbReference type="InterPro" id="IPR054502">
    <property type="entry name" value="bHLH-TF_ACT-like_plant"/>
</dbReference>
<dbReference type="InterPro" id="IPR036638">
    <property type="entry name" value="HLH_DNA-bd_sf"/>
</dbReference>
<dbReference type="AlphaFoldDB" id="A0AAV8THA3"/>
<reference evidence="7 8" key="1">
    <citation type="submission" date="2021-09" db="EMBL/GenBank/DDBJ databases">
        <title>Genomic insights and catalytic innovation underlie evolution of tropane alkaloids biosynthesis.</title>
        <authorList>
            <person name="Wang Y.-J."/>
            <person name="Tian T."/>
            <person name="Huang J.-P."/>
            <person name="Huang S.-X."/>
        </authorList>
    </citation>
    <scope>NUCLEOTIDE SEQUENCE [LARGE SCALE GENOMIC DNA]</scope>
    <source>
        <strain evidence="7">KIB-2018</strain>
        <tissue evidence="7">Leaf</tissue>
    </source>
</reference>
<feature type="region of interest" description="Disordered" evidence="5">
    <location>
        <begin position="88"/>
        <end position="124"/>
    </location>
</feature>
<evidence type="ECO:0000256" key="1">
    <source>
        <dbReference type="ARBA" id="ARBA00004123"/>
    </source>
</evidence>
<feature type="compositionally biased region" description="Low complexity" evidence="5">
    <location>
        <begin position="91"/>
        <end position="118"/>
    </location>
</feature>
<dbReference type="CDD" id="cd11452">
    <property type="entry name" value="bHLH_AtNAI1_like"/>
    <property type="match status" value="1"/>
</dbReference>
<dbReference type="InterPro" id="IPR052610">
    <property type="entry name" value="bHLH_transcription_regulator"/>
</dbReference>
<keyword evidence="4" id="KW-0539">Nucleus</keyword>
<name>A0AAV8THA3_9ROSI</name>
<evidence type="ECO:0000256" key="4">
    <source>
        <dbReference type="ARBA" id="ARBA00023242"/>
    </source>
</evidence>
<evidence type="ECO:0000313" key="8">
    <source>
        <dbReference type="Proteomes" id="UP001159364"/>
    </source>
</evidence>
<protein>
    <recommendedName>
        <fullName evidence="6">BHLH domain-containing protein</fullName>
    </recommendedName>
</protein>
<gene>
    <name evidence="7" type="ORF">K2173_014696</name>
</gene>
<dbReference type="GO" id="GO:0080090">
    <property type="term" value="P:regulation of primary metabolic process"/>
    <property type="evidence" value="ECO:0007669"/>
    <property type="project" value="UniProtKB-ARBA"/>
</dbReference>
<sequence length="343" mass="38009">MELSSTNWLPEQGTEDAAFDYHYPLSPFDSMDHLNFQSFYSNGYSTNDGQNFNFQPTQNFTDGSIQILETEVERPTKQLKTNSWSCCTTDQISSKSSPSSSSQIISFENSSSSPPTSQYFRDSNARTKTKIGTYEDVNYSSLIPNGSTNYGQGTKRAAGAMSRTPVHALDHVMAERKRREKISQRFIALSAIVPGLKKTDKASVLGDAVKYLKHLQELVKTLEEQTTNKSLESVIFVKKSQVYIGNESSSTEGNSDGCCIHSLPEIEVKVSDGDVLIRIHCEKQEGSLLKILSEAEKFHLNVSSTSVIPFGSSTINVTVIAQMDVKSSITVKDLVRNLRQTLL</sequence>
<dbReference type="SMART" id="SM00353">
    <property type="entry name" value="HLH"/>
    <property type="match status" value="1"/>
</dbReference>
<dbReference type="PANTHER" id="PTHR45959">
    <property type="entry name" value="BHLH TRANSCRIPTION FACTOR"/>
    <property type="match status" value="1"/>
</dbReference>
<evidence type="ECO:0000313" key="7">
    <source>
        <dbReference type="EMBL" id="KAJ8765574.1"/>
    </source>
</evidence>
<keyword evidence="8" id="KW-1185">Reference proteome</keyword>
<evidence type="ECO:0000256" key="3">
    <source>
        <dbReference type="ARBA" id="ARBA00023163"/>
    </source>
</evidence>
<dbReference type="PROSITE" id="PS50888">
    <property type="entry name" value="BHLH"/>
    <property type="match status" value="1"/>
</dbReference>
<comment type="caution">
    <text evidence="7">The sequence shown here is derived from an EMBL/GenBank/DDBJ whole genome shotgun (WGS) entry which is preliminary data.</text>
</comment>
<evidence type="ECO:0000259" key="6">
    <source>
        <dbReference type="PROSITE" id="PS50888"/>
    </source>
</evidence>
<accession>A0AAV8THA3</accession>
<dbReference type="GO" id="GO:0046983">
    <property type="term" value="F:protein dimerization activity"/>
    <property type="evidence" value="ECO:0007669"/>
    <property type="project" value="InterPro"/>
</dbReference>
<dbReference type="Pfam" id="PF22754">
    <property type="entry name" value="bHLH-TF_ACT-like_plant"/>
    <property type="match status" value="1"/>
</dbReference>
<dbReference type="Pfam" id="PF00010">
    <property type="entry name" value="HLH"/>
    <property type="match status" value="1"/>
</dbReference>
<dbReference type="Gene3D" id="4.10.280.10">
    <property type="entry name" value="Helix-loop-helix DNA-binding domain"/>
    <property type="match status" value="1"/>
</dbReference>
<organism evidence="7 8">
    <name type="scientific">Erythroxylum novogranatense</name>
    <dbReference type="NCBI Taxonomy" id="1862640"/>
    <lineage>
        <taxon>Eukaryota</taxon>
        <taxon>Viridiplantae</taxon>
        <taxon>Streptophyta</taxon>
        <taxon>Embryophyta</taxon>
        <taxon>Tracheophyta</taxon>
        <taxon>Spermatophyta</taxon>
        <taxon>Magnoliopsida</taxon>
        <taxon>eudicotyledons</taxon>
        <taxon>Gunneridae</taxon>
        <taxon>Pentapetalae</taxon>
        <taxon>rosids</taxon>
        <taxon>fabids</taxon>
        <taxon>Malpighiales</taxon>
        <taxon>Erythroxylaceae</taxon>
        <taxon>Erythroxylum</taxon>
    </lineage>
</organism>
<dbReference type="PANTHER" id="PTHR45959:SF72">
    <property type="entry name" value="BHLH DOMAIN-CONTAINING PROTEIN"/>
    <property type="match status" value="1"/>
</dbReference>
<comment type="subcellular location">
    <subcellularLocation>
        <location evidence="1">Nucleus</location>
    </subcellularLocation>
</comment>
<dbReference type="SUPFAM" id="SSF47459">
    <property type="entry name" value="HLH, helix-loop-helix DNA-binding domain"/>
    <property type="match status" value="1"/>
</dbReference>
<evidence type="ECO:0000256" key="2">
    <source>
        <dbReference type="ARBA" id="ARBA00023015"/>
    </source>
</evidence>
<feature type="domain" description="BHLH" evidence="6">
    <location>
        <begin position="166"/>
        <end position="215"/>
    </location>
</feature>
<dbReference type="InterPro" id="IPR011598">
    <property type="entry name" value="bHLH_dom"/>
</dbReference>
<proteinExistence type="predicted"/>
<keyword evidence="2" id="KW-0805">Transcription regulation</keyword>
<evidence type="ECO:0000256" key="5">
    <source>
        <dbReference type="SAM" id="MobiDB-lite"/>
    </source>
</evidence>
<dbReference type="Proteomes" id="UP001159364">
    <property type="component" value="Linkage Group LG05"/>
</dbReference>
<dbReference type="EMBL" id="JAIWQS010000005">
    <property type="protein sequence ID" value="KAJ8765574.1"/>
    <property type="molecule type" value="Genomic_DNA"/>
</dbReference>
<keyword evidence="3" id="KW-0804">Transcription</keyword>